<accession>A0A1H2IXQ0</accession>
<reference evidence="2 3" key="1">
    <citation type="submission" date="2016-10" db="EMBL/GenBank/DDBJ databases">
        <authorList>
            <person name="de Groot N.N."/>
        </authorList>
    </citation>
    <scope>NUCLEOTIDE SEQUENCE [LARGE SCALE GENOMIC DNA]</scope>
    <source>
        <strain evidence="2 3">DSM 44215</strain>
    </source>
</reference>
<proteinExistence type="predicted"/>
<keyword evidence="1" id="KW-0732">Signal</keyword>
<organism evidence="2 3">
    <name type="scientific">Gordonia westfalica</name>
    <dbReference type="NCBI Taxonomy" id="158898"/>
    <lineage>
        <taxon>Bacteria</taxon>
        <taxon>Bacillati</taxon>
        <taxon>Actinomycetota</taxon>
        <taxon>Actinomycetes</taxon>
        <taxon>Mycobacteriales</taxon>
        <taxon>Gordoniaceae</taxon>
        <taxon>Gordonia</taxon>
    </lineage>
</organism>
<dbReference type="AlphaFoldDB" id="A0A1H2IXQ0"/>
<feature type="chain" id="PRO_5038894061" evidence="1">
    <location>
        <begin position="36"/>
        <end position="156"/>
    </location>
</feature>
<gene>
    <name evidence="2" type="ORF">SAMN04488548_1341546</name>
</gene>
<name>A0A1H2IXQ0_9ACTN</name>
<evidence type="ECO:0000313" key="3">
    <source>
        <dbReference type="Proteomes" id="UP000183180"/>
    </source>
</evidence>
<dbReference type="STRING" id="158898.SAMN04488548_1341546"/>
<evidence type="ECO:0000313" key="2">
    <source>
        <dbReference type="EMBL" id="SDU48957.1"/>
    </source>
</evidence>
<sequence>MWGPGSSKRVRAVVGGIAVGAALTAAAVSAAPANAALQGIAVDTLPGYGSSANGSSNYGLYGAGCAYKLSVIVGDPKSAKSTLKVTSTRAGRTVTIHNAKPTAVEVTPTWRPSAPGRYVLAANLDGVVKTRTVNVGTGVQLPQFIRNGACFVLPTY</sequence>
<dbReference type="Proteomes" id="UP000183180">
    <property type="component" value="Unassembled WGS sequence"/>
</dbReference>
<evidence type="ECO:0000256" key="1">
    <source>
        <dbReference type="SAM" id="SignalP"/>
    </source>
</evidence>
<protein>
    <submittedName>
        <fullName evidence="2">Uncharacterized protein</fullName>
    </submittedName>
</protein>
<dbReference type="EMBL" id="FNLM01000034">
    <property type="protein sequence ID" value="SDU48957.1"/>
    <property type="molecule type" value="Genomic_DNA"/>
</dbReference>
<feature type="signal peptide" evidence="1">
    <location>
        <begin position="1"/>
        <end position="35"/>
    </location>
</feature>
<dbReference type="RefSeq" id="WP_040004262.1">
    <property type="nucleotide sequence ID" value="NZ_FNLM01000034.1"/>
</dbReference>
<dbReference type="OrthoDB" id="4376265at2"/>